<keyword evidence="2" id="KW-1185">Reference proteome</keyword>
<dbReference type="RefSeq" id="WP_073286555.1">
    <property type="nucleotide sequence ID" value="NZ_FRCP01000009.1"/>
</dbReference>
<dbReference type="EMBL" id="FRCP01000009">
    <property type="protein sequence ID" value="SHM40659.1"/>
    <property type="molecule type" value="Genomic_DNA"/>
</dbReference>
<gene>
    <name evidence="1" type="ORF">SAMN02746066_01892</name>
</gene>
<dbReference type="OrthoDB" id="7860281at2"/>
<reference evidence="1 2" key="1">
    <citation type="submission" date="2016-11" db="EMBL/GenBank/DDBJ databases">
        <authorList>
            <person name="Jaros S."/>
            <person name="Januszkiewicz K."/>
            <person name="Wedrychowicz H."/>
        </authorList>
    </citation>
    <scope>NUCLEOTIDE SEQUENCE [LARGE SCALE GENOMIC DNA]</scope>
    <source>
        <strain evidence="1 2">DSM 15930</strain>
    </source>
</reference>
<evidence type="ECO:0000313" key="2">
    <source>
        <dbReference type="Proteomes" id="UP000184038"/>
    </source>
</evidence>
<dbReference type="STRING" id="1120996.SAMN02746066_01892"/>
<dbReference type="Proteomes" id="UP000184038">
    <property type="component" value="Unassembled WGS sequence"/>
</dbReference>
<name>A0A1M7IJ13_9FIRM</name>
<accession>A0A1M7IJ13</accession>
<organism evidence="1 2">
    <name type="scientific">Anaerosporobacter mobilis DSM 15930</name>
    <dbReference type="NCBI Taxonomy" id="1120996"/>
    <lineage>
        <taxon>Bacteria</taxon>
        <taxon>Bacillati</taxon>
        <taxon>Bacillota</taxon>
        <taxon>Clostridia</taxon>
        <taxon>Lachnospirales</taxon>
        <taxon>Lachnospiraceae</taxon>
        <taxon>Anaerosporobacter</taxon>
    </lineage>
</organism>
<sequence length="106" mass="12589">MEKYILKYWFEHGGTCLWSANDYAREKFNYPIVNEKLPISKDIVEELYTLEEVYHGYLDWDCPSNPSPWTSEQKQNFINRANTAYRKLISELGNNFEVINDIINCV</sequence>
<protein>
    <submittedName>
        <fullName evidence="1">Uncharacterized protein</fullName>
    </submittedName>
</protein>
<dbReference type="AlphaFoldDB" id="A0A1M7IJ13"/>
<proteinExistence type="predicted"/>
<evidence type="ECO:0000313" key="1">
    <source>
        <dbReference type="EMBL" id="SHM40659.1"/>
    </source>
</evidence>